<dbReference type="EMBL" id="AZDJ01000030">
    <property type="protein sequence ID" value="KRK70977.1"/>
    <property type="molecule type" value="Genomic_DNA"/>
</dbReference>
<feature type="transmembrane region" description="Helical" evidence="1">
    <location>
        <begin position="6"/>
        <end position="39"/>
    </location>
</feature>
<dbReference type="AlphaFoldDB" id="A0A0R1JRV1"/>
<sequence>MMQWALRVMVIVTAGLLVTNFAAIGIGLMAVDVVLGVIYEMRKTACDRRQMHHIPVTHRL</sequence>
<keyword evidence="1" id="KW-1133">Transmembrane helix</keyword>
<accession>A0A0R1JRV1</accession>
<name>A0A0R1JRV1_9LACO</name>
<dbReference type="Proteomes" id="UP000051804">
    <property type="component" value="Unassembled WGS sequence"/>
</dbReference>
<reference evidence="2 3" key="1">
    <citation type="journal article" date="2015" name="Genome Announc.">
        <title>Expanding the biotechnology potential of lactobacilli through comparative genomics of 213 strains and associated genera.</title>
        <authorList>
            <person name="Sun Z."/>
            <person name="Harris H.M."/>
            <person name="McCann A."/>
            <person name="Guo C."/>
            <person name="Argimon S."/>
            <person name="Zhang W."/>
            <person name="Yang X."/>
            <person name="Jeffery I.B."/>
            <person name="Cooney J.C."/>
            <person name="Kagawa T.F."/>
            <person name="Liu W."/>
            <person name="Song Y."/>
            <person name="Salvetti E."/>
            <person name="Wrobel A."/>
            <person name="Rasinkangas P."/>
            <person name="Parkhill J."/>
            <person name="Rea M.C."/>
            <person name="O'Sullivan O."/>
            <person name="Ritari J."/>
            <person name="Douillard F.P."/>
            <person name="Paul Ross R."/>
            <person name="Yang R."/>
            <person name="Briner A.E."/>
            <person name="Felis G.E."/>
            <person name="de Vos W.M."/>
            <person name="Barrangou R."/>
            <person name="Klaenhammer T.R."/>
            <person name="Caufield P.W."/>
            <person name="Cui Y."/>
            <person name="Zhang H."/>
            <person name="O'Toole P.W."/>
        </authorList>
    </citation>
    <scope>NUCLEOTIDE SEQUENCE [LARGE SCALE GENOMIC DNA]</scope>
    <source>
        <strain evidence="2 3">JCM 17158</strain>
    </source>
</reference>
<keyword evidence="3" id="KW-1185">Reference proteome</keyword>
<proteinExistence type="predicted"/>
<organism evidence="2 3">
    <name type="scientific">Lacticaseibacillus nasuensis JCM 17158</name>
    <dbReference type="NCBI Taxonomy" id="1291734"/>
    <lineage>
        <taxon>Bacteria</taxon>
        <taxon>Bacillati</taxon>
        <taxon>Bacillota</taxon>
        <taxon>Bacilli</taxon>
        <taxon>Lactobacillales</taxon>
        <taxon>Lactobacillaceae</taxon>
        <taxon>Lacticaseibacillus</taxon>
    </lineage>
</organism>
<evidence type="ECO:0000256" key="1">
    <source>
        <dbReference type="SAM" id="Phobius"/>
    </source>
</evidence>
<evidence type="ECO:0000313" key="3">
    <source>
        <dbReference type="Proteomes" id="UP000051804"/>
    </source>
</evidence>
<dbReference type="PATRIC" id="fig|1291734.4.peg.166"/>
<dbReference type="STRING" id="1291734.FD02_GL000158"/>
<evidence type="ECO:0000313" key="2">
    <source>
        <dbReference type="EMBL" id="KRK70977.1"/>
    </source>
</evidence>
<keyword evidence="1" id="KW-0472">Membrane</keyword>
<keyword evidence="1" id="KW-0812">Transmembrane</keyword>
<gene>
    <name evidence="2" type="ORF">FD02_GL000158</name>
</gene>
<protein>
    <submittedName>
        <fullName evidence="2">Uncharacterized protein</fullName>
    </submittedName>
</protein>
<comment type="caution">
    <text evidence="2">The sequence shown here is derived from an EMBL/GenBank/DDBJ whole genome shotgun (WGS) entry which is preliminary data.</text>
</comment>